<dbReference type="EMBL" id="GIFC01005567">
    <property type="protein sequence ID" value="MXU87650.1"/>
    <property type="molecule type" value="Transcribed_RNA"/>
</dbReference>
<reference evidence="2" key="1">
    <citation type="submission" date="2019-12" db="EMBL/GenBank/DDBJ databases">
        <title>An insight into the sialome of adult female Ixodes ricinus ticks feeding for 6 days.</title>
        <authorList>
            <person name="Perner J."/>
            <person name="Ribeiro J.M.C."/>
        </authorList>
    </citation>
    <scope>NUCLEOTIDE SEQUENCE</scope>
    <source>
        <strain evidence="2">Semi-engorged</strain>
        <tissue evidence="2">Salivary glands</tissue>
    </source>
</reference>
<feature type="chain" id="PRO_5025516673" evidence="1">
    <location>
        <begin position="20"/>
        <end position="97"/>
    </location>
</feature>
<dbReference type="AlphaFoldDB" id="A0A6B0UE84"/>
<proteinExistence type="predicted"/>
<evidence type="ECO:0000256" key="1">
    <source>
        <dbReference type="SAM" id="SignalP"/>
    </source>
</evidence>
<evidence type="ECO:0000313" key="2">
    <source>
        <dbReference type="EMBL" id="MXU87650.1"/>
    </source>
</evidence>
<accession>A0A6B0UE84</accession>
<protein>
    <submittedName>
        <fullName evidence="2">Putative secreted protein</fullName>
    </submittedName>
</protein>
<keyword evidence="1" id="KW-0732">Signal</keyword>
<name>A0A6B0UE84_IXORI</name>
<sequence length="97" mass="10185">MSSCFVAFFLHNVAAVVFAGRGACLPSLAADKKASVVVVAAAAVHGNTRFLHHPPNSFSAGQQRSRRNGVPIFLDRVVASRGWDEGPAQPTALRVGS</sequence>
<organism evidence="2">
    <name type="scientific">Ixodes ricinus</name>
    <name type="common">Common tick</name>
    <name type="synonym">Acarus ricinus</name>
    <dbReference type="NCBI Taxonomy" id="34613"/>
    <lineage>
        <taxon>Eukaryota</taxon>
        <taxon>Metazoa</taxon>
        <taxon>Ecdysozoa</taxon>
        <taxon>Arthropoda</taxon>
        <taxon>Chelicerata</taxon>
        <taxon>Arachnida</taxon>
        <taxon>Acari</taxon>
        <taxon>Parasitiformes</taxon>
        <taxon>Ixodida</taxon>
        <taxon>Ixodoidea</taxon>
        <taxon>Ixodidae</taxon>
        <taxon>Ixodinae</taxon>
        <taxon>Ixodes</taxon>
    </lineage>
</organism>
<feature type="signal peptide" evidence="1">
    <location>
        <begin position="1"/>
        <end position="19"/>
    </location>
</feature>